<evidence type="ECO:0000313" key="3">
    <source>
        <dbReference type="Proteomes" id="UP001061361"/>
    </source>
</evidence>
<dbReference type="Proteomes" id="UP001061361">
    <property type="component" value="Chromosome"/>
</dbReference>
<gene>
    <name evidence="2" type="ORF">JCM14722_16690</name>
</gene>
<dbReference type="RefSeq" id="WP_264981019.1">
    <property type="nucleotide sequence ID" value="NZ_AP026708.1"/>
</dbReference>
<keyword evidence="3" id="KW-1185">Reference proteome</keyword>
<feature type="region of interest" description="Disordered" evidence="1">
    <location>
        <begin position="31"/>
        <end position="62"/>
    </location>
</feature>
<evidence type="ECO:0000256" key="1">
    <source>
        <dbReference type="SAM" id="MobiDB-lite"/>
    </source>
</evidence>
<accession>A0ABN6RVY0</accession>
<proteinExistence type="predicted"/>
<organism evidence="2 3">
    <name type="scientific">Pseudodesulfovibrio portus</name>
    <dbReference type="NCBI Taxonomy" id="231439"/>
    <lineage>
        <taxon>Bacteria</taxon>
        <taxon>Pseudomonadati</taxon>
        <taxon>Thermodesulfobacteriota</taxon>
        <taxon>Desulfovibrionia</taxon>
        <taxon>Desulfovibrionales</taxon>
        <taxon>Desulfovibrionaceae</taxon>
    </lineage>
</organism>
<protein>
    <submittedName>
        <fullName evidence="2">Uncharacterized protein</fullName>
    </submittedName>
</protein>
<dbReference type="EMBL" id="AP026708">
    <property type="protein sequence ID" value="BDQ34127.1"/>
    <property type="molecule type" value="Genomic_DNA"/>
</dbReference>
<sequence length="62" mass="6539">MQHVVLILPDSKNRLPDAGALRKAGFRVSAALGGSAGKDAGKPGEYRAEGRNRDDAPHTADR</sequence>
<reference evidence="2" key="1">
    <citation type="submission" date="2022-08" db="EMBL/GenBank/DDBJ databases">
        <title>Genome Sequence of the sulphate-reducing bacterium, Pseudodesulfovibrio portus JCM14722.</title>
        <authorList>
            <person name="Kondo R."/>
            <person name="Kataoka T."/>
        </authorList>
    </citation>
    <scope>NUCLEOTIDE SEQUENCE</scope>
    <source>
        <strain evidence="2">JCM 14722</strain>
    </source>
</reference>
<name>A0ABN6RVY0_9BACT</name>
<feature type="compositionally biased region" description="Basic and acidic residues" evidence="1">
    <location>
        <begin position="39"/>
        <end position="62"/>
    </location>
</feature>
<evidence type="ECO:0000313" key="2">
    <source>
        <dbReference type="EMBL" id="BDQ34127.1"/>
    </source>
</evidence>